<dbReference type="EMBL" id="JARKIE010000004">
    <property type="protein sequence ID" value="KAJ7708088.1"/>
    <property type="molecule type" value="Genomic_DNA"/>
</dbReference>
<feature type="non-terminal residue" evidence="2">
    <location>
        <position position="88"/>
    </location>
</feature>
<name>A0AAD7GYY3_MYCRO</name>
<organism evidence="2 3">
    <name type="scientific">Mycena rosella</name>
    <name type="common">Pink bonnet</name>
    <name type="synonym">Agaricus rosellus</name>
    <dbReference type="NCBI Taxonomy" id="1033263"/>
    <lineage>
        <taxon>Eukaryota</taxon>
        <taxon>Fungi</taxon>
        <taxon>Dikarya</taxon>
        <taxon>Basidiomycota</taxon>
        <taxon>Agaricomycotina</taxon>
        <taxon>Agaricomycetes</taxon>
        <taxon>Agaricomycetidae</taxon>
        <taxon>Agaricales</taxon>
        <taxon>Marasmiineae</taxon>
        <taxon>Mycenaceae</taxon>
        <taxon>Mycena</taxon>
    </lineage>
</organism>
<feature type="non-terminal residue" evidence="2">
    <location>
        <position position="1"/>
    </location>
</feature>
<gene>
    <name evidence="2" type="ORF">B0H17DRAFT_857169</name>
</gene>
<evidence type="ECO:0000259" key="1">
    <source>
        <dbReference type="Pfam" id="PF18721"/>
    </source>
</evidence>
<comment type="caution">
    <text evidence="2">The sequence shown here is derived from an EMBL/GenBank/DDBJ whole genome shotgun (WGS) entry which is preliminary data.</text>
</comment>
<keyword evidence="3" id="KW-1185">Reference proteome</keyword>
<dbReference type="Pfam" id="PF18721">
    <property type="entry name" value="CxC6"/>
    <property type="match status" value="1"/>
</dbReference>
<dbReference type="InterPro" id="IPR040898">
    <property type="entry name" value="CxC6"/>
</dbReference>
<feature type="domain" description="CxC6 like cysteine cluster associated with KDZ" evidence="1">
    <location>
        <begin position="9"/>
        <end position="72"/>
    </location>
</feature>
<evidence type="ECO:0000313" key="3">
    <source>
        <dbReference type="Proteomes" id="UP001221757"/>
    </source>
</evidence>
<dbReference type="Proteomes" id="UP001221757">
    <property type="component" value="Unassembled WGS sequence"/>
</dbReference>
<dbReference type="AlphaFoldDB" id="A0AAD7GYY3"/>
<evidence type="ECO:0000313" key="2">
    <source>
        <dbReference type="EMBL" id="KAJ7708088.1"/>
    </source>
</evidence>
<sequence>IVKLQSAHCDGDTIGHRCCKAHDCKTPLPSHRRHFCPDHAHLTLKCAVVECPADVAAAHRTCSDPAHRALETAYFSRGKALFQLRSRL</sequence>
<protein>
    <recommendedName>
        <fullName evidence="1">CxC6 like cysteine cluster associated with KDZ domain-containing protein</fullName>
    </recommendedName>
</protein>
<accession>A0AAD7GYY3</accession>
<reference evidence="2" key="1">
    <citation type="submission" date="2023-03" db="EMBL/GenBank/DDBJ databases">
        <title>Massive genome expansion in bonnet fungi (Mycena s.s.) driven by repeated elements and novel gene families across ecological guilds.</title>
        <authorList>
            <consortium name="Lawrence Berkeley National Laboratory"/>
            <person name="Harder C.B."/>
            <person name="Miyauchi S."/>
            <person name="Viragh M."/>
            <person name="Kuo A."/>
            <person name="Thoen E."/>
            <person name="Andreopoulos B."/>
            <person name="Lu D."/>
            <person name="Skrede I."/>
            <person name="Drula E."/>
            <person name="Henrissat B."/>
            <person name="Morin E."/>
            <person name="Kohler A."/>
            <person name="Barry K."/>
            <person name="LaButti K."/>
            <person name="Morin E."/>
            <person name="Salamov A."/>
            <person name="Lipzen A."/>
            <person name="Mereny Z."/>
            <person name="Hegedus B."/>
            <person name="Baldrian P."/>
            <person name="Stursova M."/>
            <person name="Weitz H."/>
            <person name="Taylor A."/>
            <person name="Grigoriev I.V."/>
            <person name="Nagy L.G."/>
            <person name="Martin F."/>
            <person name="Kauserud H."/>
        </authorList>
    </citation>
    <scope>NUCLEOTIDE SEQUENCE</scope>
    <source>
        <strain evidence="2">CBHHK067</strain>
    </source>
</reference>
<proteinExistence type="predicted"/>